<proteinExistence type="predicted"/>
<name>A0A2R3QA43_9BURK</name>
<dbReference type="FunFam" id="3.40.50.2000:FF:000119">
    <property type="entry name" value="Glycosyl transferase group 1"/>
    <property type="match status" value="1"/>
</dbReference>
<organism evidence="4 5">
    <name type="scientific">Melaminivora suipulveris</name>
    <dbReference type="NCBI Taxonomy" id="2109913"/>
    <lineage>
        <taxon>Bacteria</taxon>
        <taxon>Pseudomonadati</taxon>
        <taxon>Pseudomonadota</taxon>
        <taxon>Betaproteobacteria</taxon>
        <taxon>Burkholderiales</taxon>
        <taxon>Comamonadaceae</taxon>
        <taxon>Melaminivora</taxon>
    </lineage>
</organism>
<dbReference type="RefSeq" id="WP_106683142.1">
    <property type="nucleotide sequence ID" value="NZ_CP027667.1"/>
</dbReference>
<feature type="domain" description="Glycosyl transferase family 1" evidence="2">
    <location>
        <begin position="208"/>
        <end position="356"/>
    </location>
</feature>
<keyword evidence="5" id="KW-1185">Reference proteome</keyword>
<dbReference type="OrthoDB" id="433681at2"/>
<dbReference type="Pfam" id="PF13439">
    <property type="entry name" value="Glyco_transf_4"/>
    <property type="match status" value="1"/>
</dbReference>
<evidence type="ECO:0000313" key="5">
    <source>
        <dbReference type="Proteomes" id="UP000237925"/>
    </source>
</evidence>
<dbReference type="InterPro" id="IPR028098">
    <property type="entry name" value="Glyco_trans_4-like_N"/>
</dbReference>
<dbReference type="PANTHER" id="PTHR46401:SF2">
    <property type="entry name" value="GLYCOSYLTRANSFERASE WBBK-RELATED"/>
    <property type="match status" value="1"/>
</dbReference>
<dbReference type="GO" id="GO:0009103">
    <property type="term" value="P:lipopolysaccharide biosynthetic process"/>
    <property type="evidence" value="ECO:0007669"/>
    <property type="project" value="TreeGrafter"/>
</dbReference>
<protein>
    <submittedName>
        <fullName evidence="4">Glycosyltransferase family 1 protein</fullName>
    </submittedName>
</protein>
<dbReference type="PANTHER" id="PTHR46401">
    <property type="entry name" value="GLYCOSYLTRANSFERASE WBBK-RELATED"/>
    <property type="match status" value="1"/>
</dbReference>
<dbReference type="EMBL" id="CP027667">
    <property type="protein sequence ID" value="AVO48662.1"/>
    <property type="molecule type" value="Genomic_DNA"/>
</dbReference>
<dbReference type="Pfam" id="PF00534">
    <property type="entry name" value="Glycos_transf_1"/>
    <property type="match status" value="1"/>
</dbReference>
<gene>
    <name evidence="4" type="ORF">C6568_04815</name>
</gene>
<dbReference type="SUPFAM" id="SSF53756">
    <property type="entry name" value="UDP-Glycosyltransferase/glycogen phosphorylase"/>
    <property type="match status" value="1"/>
</dbReference>
<dbReference type="GO" id="GO:0016757">
    <property type="term" value="F:glycosyltransferase activity"/>
    <property type="evidence" value="ECO:0007669"/>
    <property type="project" value="InterPro"/>
</dbReference>
<accession>A0A2R3QA43</accession>
<dbReference type="KEGG" id="mela:C6568_04815"/>
<reference evidence="4 5" key="1">
    <citation type="submission" date="2018-03" db="EMBL/GenBank/DDBJ databases">
        <title>Genome sequencing of Melaminivora sp.</title>
        <authorList>
            <person name="Kim S.-J."/>
            <person name="Heo J."/>
            <person name="Ahn J.-H."/>
            <person name="Kwon S.-W."/>
        </authorList>
    </citation>
    <scope>NUCLEOTIDE SEQUENCE [LARGE SCALE GENOMIC DNA]</scope>
    <source>
        <strain evidence="4 5">SC2-9</strain>
    </source>
</reference>
<evidence type="ECO:0000256" key="1">
    <source>
        <dbReference type="ARBA" id="ARBA00022679"/>
    </source>
</evidence>
<feature type="domain" description="Glycosyltransferase subfamily 4-like N-terminal" evidence="3">
    <location>
        <begin position="18"/>
        <end position="185"/>
    </location>
</feature>
<dbReference type="AlphaFoldDB" id="A0A2R3QA43"/>
<dbReference type="Proteomes" id="UP000237925">
    <property type="component" value="Chromosome"/>
</dbReference>
<dbReference type="CDD" id="cd03809">
    <property type="entry name" value="GT4_MtfB-like"/>
    <property type="match status" value="1"/>
</dbReference>
<evidence type="ECO:0000259" key="3">
    <source>
        <dbReference type="Pfam" id="PF13439"/>
    </source>
</evidence>
<dbReference type="InterPro" id="IPR001296">
    <property type="entry name" value="Glyco_trans_1"/>
</dbReference>
<keyword evidence="1 4" id="KW-0808">Transferase</keyword>
<evidence type="ECO:0000259" key="2">
    <source>
        <dbReference type="Pfam" id="PF00534"/>
    </source>
</evidence>
<evidence type="ECO:0000313" key="4">
    <source>
        <dbReference type="EMBL" id="AVO48662.1"/>
    </source>
</evidence>
<sequence>MGVDLILGADSIAAPLTGVGRYAYELARGLPEHPGIGRMRFFSRGRWLGRESLLGAERVVPDGRPDLRSTLAASRLAVRAYGVLMPALERLRLRGQSDALFHSPNFFLPPFAGRSVTTVHDLSHHIHPHFHPPARIDYMRRMLPDSLRRATHVITVSESARRDLVTHLGYPPERVTATLLGVNPQFRPREKAELEPVLQRLELKPHSYSLYVGTVEPRKNLDRLLDAYAALPEQLRRHHPLVMAGSPGWNSEHTHARMQQAASAGWLRYLRYVPQADLPALYAGALLFVYPSLYEGFGLPVLEAMASGTPVVTSHASSLPEVAGDAALLFEPHDSAALAEVLARALQDRQWRELARRAGLVRASQFSWARCIQATVQVYERVACGPA</sequence>
<dbReference type="Gene3D" id="3.40.50.2000">
    <property type="entry name" value="Glycogen Phosphorylase B"/>
    <property type="match status" value="2"/>
</dbReference>